<evidence type="ECO:0000313" key="2">
    <source>
        <dbReference type="EMBL" id="AXY75282.1"/>
    </source>
</evidence>
<feature type="transmembrane region" description="Helical" evidence="1">
    <location>
        <begin position="136"/>
        <end position="155"/>
    </location>
</feature>
<evidence type="ECO:0000313" key="3">
    <source>
        <dbReference type="Proteomes" id="UP000263900"/>
    </source>
</evidence>
<keyword evidence="1" id="KW-0812">Transmembrane</keyword>
<dbReference type="OrthoDB" id="950997at2"/>
<keyword evidence="1" id="KW-1133">Transmembrane helix</keyword>
<feature type="transmembrane region" description="Helical" evidence="1">
    <location>
        <begin position="50"/>
        <end position="72"/>
    </location>
</feature>
<dbReference type="EMBL" id="CP032157">
    <property type="protein sequence ID" value="AXY75282.1"/>
    <property type="molecule type" value="Genomic_DNA"/>
</dbReference>
<keyword evidence="3" id="KW-1185">Reference proteome</keyword>
<dbReference type="RefSeq" id="WP_119051163.1">
    <property type="nucleotide sequence ID" value="NZ_CP032157.1"/>
</dbReference>
<keyword evidence="1" id="KW-0472">Membrane</keyword>
<organism evidence="2 3">
    <name type="scientific">Paraflavitalea soli</name>
    <dbReference type="NCBI Taxonomy" id="2315862"/>
    <lineage>
        <taxon>Bacteria</taxon>
        <taxon>Pseudomonadati</taxon>
        <taxon>Bacteroidota</taxon>
        <taxon>Chitinophagia</taxon>
        <taxon>Chitinophagales</taxon>
        <taxon>Chitinophagaceae</taxon>
        <taxon>Paraflavitalea</taxon>
    </lineage>
</organism>
<sequence>MQTNFEELQMAWKALDAKWVAQKTLSEQLVLSMISERSGSTLTAMSRKNLALAALFLFYTFFFAACIAGNAFDYEQPVFYIPLFIQGITCFTFAVLLWKVYRNISNVQLSRDNLATSLRKVIHVNDQHLVMSRKVWWCYFIAGITFPFTFLPRVIEHRGLAEGLSLTVIPVVIIAALVLLAKKLQLFRDSKNDLLKKNLQELESYLVELEQ</sequence>
<accession>A0A3B7MLJ0</accession>
<protein>
    <submittedName>
        <fullName evidence="2">Uncharacterized protein</fullName>
    </submittedName>
</protein>
<feature type="transmembrane region" description="Helical" evidence="1">
    <location>
        <begin position="78"/>
        <end position="101"/>
    </location>
</feature>
<gene>
    <name evidence="2" type="ORF">D3H65_15390</name>
</gene>
<reference evidence="2 3" key="1">
    <citation type="submission" date="2018-09" db="EMBL/GenBank/DDBJ databases">
        <title>Genome sequencing of strain 6GH32-13.</title>
        <authorList>
            <person name="Weon H.-Y."/>
            <person name="Heo J."/>
            <person name="Kwon S.-W."/>
        </authorList>
    </citation>
    <scope>NUCLEOTIDE SEQUENCE [LARGE SCALE GENOMIC DNA]</scope>
    <source>
        <strain evidence="2 3">5GH32-13</strain>
    </source>
</reference>
<name>A0A3B7MLJ0_9BACT</name>
<feature type="transmembrane region" description="Helical" evidence="1">
    <location>
        <begin position="161"/>
        <end position="181"/>
    </location>
</feature>
<dbReference type="AlphaFoldDB" id="A0A3B7MLJ0"/>
<evidence type="ECO:0000256" key="1">
    <source>
        <dbReference type="SAM" id="Phobius"/>
    </source>
</evidence>
<proteinExistence type="predicted"/>
<dbReference type="Proteomes" id="UP000263900">
    <property type="component" value="Chromosome"/>
</dbReference>
<dbReference type="KEGG" id="pseg:D3H65_15390"/>